<evidence type="ECO:0000256" key="2">
    <source>
        <dbReference type="SAM" id="MobiDB-lite"/>
    </source>
</evidence>
<reference evidence="4" key="1">
    <citation type="journal article" date="2023" name="G3 (Bethesda)">
        <title>Whole genome assembly and annotation of the endangered Caribbean coral Acropora cervicornis.</title>
        <authorList>
            <person name="Selwyn J.D."/>
            <person name="Vollmer S.V."/>
        </authorList>
    </citation>
    <scope>NUCLEOTIDE SEQUENCE</scope>
    <source>
        <strain evidence="4">K2</strain>
    </source>
</reference>
<reference evidence="4" key="2">
    <citation type="journal article" date="2023" name="Science">
        <title>Genomic signatures of disease resistance in endangered staghorn corals.</title>
        <authorList>
            <person name="Vollmer S.V."/>
            <person name="Selwyn J.D."/>
            <person name="Despard B.A."/>
            <person name="Roesel C.L."/>
        </authorList>
    </citation>
    <scope>NUCLEOTIDE SEQUENCE</scope>
    <source>
        <strain evidence="4">K2</strain>
    </source>
</reference>
<feature type="compositionally biased region" description="Basic and acidic residues" evidence="2">
    <location>
        <begin position="148"/>
        <end position="163"/>
    </location>
</feature>
<feature type="region of interest" description="Disordered" evidence="2">
    <location>
        <begin position="130"/>
        <end position="163"/>
    </location>
</feature>
<evidence type="ECO:0000256" key="1">
    <source>
        <dbReference type="SAM" id="Coils"/>
    </source>
</evidence>
<name>A0AAD9Q4P0_ACRCE</name>
<feature type="chain" id="PRO_5041945023" evidence="3">
    <location>
        <begin position="20"/>
        <end position="193"/>
    </location>
</feature>
<evidence type="ECO:0000313" key="5">
    <source>
        <dbReference type="Proteomes" id="UP001249851"/>
    </source>
</evidence>
<proteinExistence type="predicted"/>
<dbReference type="Proteomes" id="UP001249851">
    <property type="component" value="Unassembled WGS sequence"/>
</dbReference>
<evidence type="ECO:0000313" key="4">
    <source>
        <dbReference type="EMBL" id="KAK2554606.1"/>
    </source>
</evidence>
<keyword evidence="1" id="KW-0175">Coiled coil</keyword>
<evidence type="ECO:0000256" key="3">
    <source>
        <dbReference type="SAM" id="SignalP"/>
    </source>
</evidence>
<organism evidence="4 5">
    <name type="scientific">Acropora cervicornis</name>
    <name type="common">Staghorn coral</name>
    <dbReference type="NCBI Taxonomy" id="6130"/>
    <lineage>
        <taxon>Eukaryota</taxon>
        <taxon>Metazoa</taxon>
        <taxon>Cnidaria</taxon>
        <taxon>Anthozoa</taxon>
        <taxon>Hexacorallia</taxon>
        <taxon>Scleractinia</taxon>
        <taxon>Astrocoeniina</taxon>
        <taxon>Acroporidae</taxon>
        <taxon>Acropora</taxon>
    </lineage>
</organism>
<protein>
    <submittedName>
        <fullName evidence="4">Uncharacterized protein</fullName>
    </submittedName>
</protein>
<keyword evidence="3" id="KW-0732">Signal</keyword>
<feature type="coiled-coil region" evidence="1">
    <location>
        <begin position="66"/>
        <end position="115"/>
    </location>
</feature>
<feature type="signal peptide" evidence="3">
    <location>
        <begin position="1"/>
        <end position="19"/>
    </location>
</feature>
<dbReference type="AlphaFoldDB" id="A0AAD9Q4P0"/>
<gene>
    <name evidence="4" type="ORF">P5673_023836</name>
</gene>
<comment type="caution">
    <text evidence="4">The sequence shown here is derived from an EMBL/GenBank/DDBJ whole genome shotgun (WGS) entry which is preliminary data.</text>
</comment>
<keyword evidence="5" id="KW-1185">Reference proteome</keyword>
<dbReference type="EMBL" id="JARQWQ010000068">
    <property type="protein sequence ID" value="KAK2554606.1"/>
    <property type="molecule type" value="Genomic_DNA"/>
</dbReference>
<accession>A0AAD9Q4P0</accession>
<sequence>MKIFFITSLIVALVWQTHARSMGPLDEIVKEAGMVKDNLEKIDPKNLEEKVEMVEKDMEGEVKSVATNAKKEIEEEEKMAENFVKNPGKVMKEGEQKLENVEKKAEGELENVAKETEGELESAIKMEQEAAKKAGAMIGSSLKRRSDKKSESGERSSKEHPAADPLKKLTFFLQYFLSNVMSQVAAIGRNISG</sequence>